<gene>
    <name evidence="1" type="ORF">MNBD_NITROSPINAE04-1364</name>
</gene>
<protein>
    <recommendedName>
        <fullName evidence="2">Lipoprotein</fullName>
    </recommendedName>
</protein>
<dbReference type="EMBL" id="UOGA01000027">
    <property type="protein sequence ID" value="VAX14898.1"/>
    <property type="molecule type" value="Genomic_DNA"/>
</dbReference>
<organism evidence="1">
    <name type="scientific">hydrothermal vent metagenome</name>
    <dbReference type="NCBI Taxonomy" id="652676"/>
    <lineage>
        <taxon>unclassified sequences</taxon>
        <taxon>metagenomes</taxon>
        <taxon>ecological metagenomes</taxon>
    </lineage>
</organism>
<proteinExistence type="predicted"/>
<reference evidence="1" key="1">
    <citation type="submission" date="2018-06" db="EMBL/GenBank/DDBJ databases">
        <authorList>
            <person name="Zhirakovskaya E."/>
        </authorList>
    </citation>
    <scope>NUCLEOTIDE SEQUENCE</scope>
</reference>
<dbReference type="AlphaFoldDB" id="A0A3B1BTR7"/>
<accession>A0A3B1BTR7</accession>
<evidence type="ECO:0008006" key="2">
    <source>
        <dbReference type="Google" id="ProtNLM"/>
    </source>
</evidence>
<sequence length="178" mass="19289">MISRFFYLACVTVLGAFFIFGVVACSKIKEVEKAVVEKTAQKMLESATGAKVDRKDGEISVSLGEKEDSRSLSVSAKSAEKNGSIPNALILPEASLLSNIKGISDHTLHLKTNASLKEVETGYAGIFSKKGYKDNGSYILNGLYAGRWKNPESGEETIIYAYNDGEATHLTVVYPNNL</sequence>
<name>A0A3B1BTR7_9ZZZZ</name>
<dbReference type="PROSITE" id="PS51257">
    <property type="entry name" value="PROKAR_LIPOPROTEIN"/>
    <property type="match status" value="1"/>
</dbReference>
<evidence type="ECO:0000313" key="1">
    <source>
        <dbReference type="EMBL" id="VAX14898.1"/>
    </source>
</evidence>